<proteinExistence type="predicted"/>
<dbReference type="RefSeq" id="WP_123134184.1">
    <property type="nucleotide sequence ID" value="NZ_RJJE01000017.1"/>
</dbReference>
<sequence>MKDERLKVLVTCEHGGNEIPPEYASAFETAEEVLATHRGYDIGALELFKKLRKISDFSLYSTTSRLVVELNRSLHHPHLFSEFMLPLSTTQAEGVLRQHYYPYRKRVEDQIKEWVEQGHHVTHVSVHSFTPVISGKQRKADIGLLYDPKREREQLFAARWRQKIQLLNPDYKIRYNYPYKGTADGLTTHLRKLFSDEKYAGLELEVNQRYPATNPELWQELQAVLQQSLAGAL</sequence>
<dbReference type="EMBL" id="RJJE01000017">
    <property type="protein sequence ID" value="RNI27719.1"/>
    <property type="molecule type" value="Genomic_DNA"/>
</dbReference>
<dbReference type="Gene3D" id="3.40.630.40">
    <property type="entry name" value="Zn-dependent exopeptidases"/>
    <property type="match status" value="1"/>
</dbReference>
<dbReference type="OrthoDB" id="9815326at2"/>
<reference evidence="1 2" key="1">
    <citation type="submission" date="2018-11" db="EMBL/GenBank/DDBJ databases">
        <title>Rufibacter latericius sp. nov., isolated from water in Baiyang Lake.</title>
        <authorList>
            <person name="Yang Y."/>
        </authorList>
    </citation>
    <scope>NUCLEOTIDE SEQUENCE [LARGE SCALE GENOMIC DNA]</scope>
    <source>
        <strain evidence="1 2">MCC P1</strain>
    </source>
</reference>
<gene>
    <name evidence="1" type="ORF">EFA69_16520</name>
</gene>
<organism evidence="1 2">
    <name type="scientific">Rufibacter immobilis</name>
    <dbReference type="NCBI Taxonomy" id="1348778"/>
    <lineage>
        <taxon>Bacteria</taxon>
        <taxon>Pseudomonadati</taxon>
        <taxon>Bacteroidota</taxon>
        <taxon>Cytophagia</taxon>
        <taxon>Cytophagales</taxon>
        <taxon>Hymenobacteraceae</taxon>
        <taxon>Rufibacter</taxon>
    </lineage>
</organism>
<accession>A0A3M9MQD5</accession>
<dbReference type="GO" id="GO:0016787">
    <property type="term" value="F:hydrolase activity"/>
    <property type="evidence" value="ECO:0007669"/>
    <property type="project" value="UniProtKB-KW"/>
</dbReference>
<evidence type="ECO:0000313" key="2">
    <source>
        <dbReference type="Proteomes" id="UP000271010"/>
    </source>
</evidence>
<dbReference type="Pfam" id="PF05013">
    <property type="entry name" value="FGase"/>
    <property type="match status" value="1"/>
</dbReference>
<evidence type="ECO:0000313" key="1">
    <source>
        <dbReference type="EMBL" id="RNI27719.1"/>
    </source>
</evidence>
<dbReference type="AlphaFoldDB" id="A0A3M9MQD5"/>
<comment type="caution">
    <text evidence="1">The sequence shown here is derived from an EMBL/GenBank/DDBJ whole genome shotgun (WGS) entry which is preliminary data.</text>
</comment>
<dbReference type="InterPro" id="IPR007709">
    <property type="entry name" value="N-FG_amidohydro"/>
</dbReference>
<dbReference type="SUPFAM" id="SSF53187">
    <property type="entry name" value="Zn-dependent exopeptidases"/>
    <property type="match status" value="1"/>
</dbReference>
<keyword evidence="2" id="KW-1185">Reference proteome</keyword>
<keyword evidence="1" id="KW-0378">Hydrolase</keyword>
<dbReference type="Proteomes" id="UP000271010">
    <property type="component" value="Unassembled WGS sequence"/>
</dbReference>
<name>A0A3M9MQD5_9BACT</name>
<protein>
    <submittedName>
        <fullName evidence="1">N-formylglutamate amidohydrolase</fullName>
    </submittedName>
</protein>